<organism evidence="5 6">
    <name type="scientific">Catenuloplanes nepalensis</name>
    <dbReference type="NCBI Taxonomy" id="587533"/>
    <lineage>
        <taxon>Bacteria</taxon>
        <taxon>Bacillati</taxon>
        <taxon>Actinomycetota</taxon>
        <taxon>Actinomycetes</taxon>
        <taxon>Micromonosporales</taxon>
        <taxon>Micromonosporaceae</taxon>
        <taxon>Catenuloplanes</taxon>
    </lineage>
</organism>
<dbReference type="Proteomes" id="UP001240984">
    <property type="component" value="Unassembled WGS sequence"/>
</dbReference>
<dbReference type="InterPro" id="IPR029039">
    <property type="entry name" value="Flavoprotein-like_sf"/>
</dbReference>
<feature type="region of interest" description="Disordered" evidence="3">
    <location>
        <begin position="134"/>
        <end position="164"/>
    </location>
</feature>
<dbReference type="InterPro" id="IPR051545">
    <property type="entry name" value="NAD(P)H_dehydrogenase_qn"/>
</dbReference>
<evidence type="ECO:0000256" key="2">
    <source>
        <dbReference type="ARBA" id="ARBA00023002"/>
    </source>
</evidence>
<comment type="similarity">
    <text evidence="1">Belongs to the NAD(P)H dehydrogenase (quinone) family.</text>
</comment>
<sequence length="164" mass="18191">MPRRYGNGGLAGRRALIVVTAGDDAGSLGPRGISGDLDSLLFPLTHGILWYVGIEPLDLHVIHDADALDATAADRETDRLRQRLKTIHTEPPVRFRRRLIAYLMQSFEASRNDSVRRDTAPGTTRSFNKTLRHCSVDPTAGSRPSRGGRRPGRPARSCLRRGRR</sequence>
<dbReference type="PANTHER" id="PTHR10204:SF34">
    <property type="entry name" value="NAD(P)H DEHYDROGENASE [QUINONE] 1 ISOFORM 1"/>
    <property type="match status" value="1"/>
</dbReference>
<feature type="compositionally biased region" description="Basic residues" evidence="3">
    <location>
        <begin position="146"/>
        <end position="164"/>
    </location>
</feature>
<evidence type="ECO:0000256" key="1">
    <source>
        <dbReference type="ARBA" id="ARBA00006252"/>
    </source>
</evidence>
<accession>A0ABT9MTY5</accession>
<dbReference type="Pfam" id="PF02525">
    <property type="entry name" value="Flavodoxin_2"/>
    <property type="match status" value="1"/>
</dbReference>
<dbReference type="EMBL" id="JAUSRA010000001">
    <property type="protein sequence ID" value="MDP9794903.1"/>
    <property type="molecule type" value="Genomic_DNA"/>
</dbReference>
<comment type="caution">
    <text evidence="5">The sequence shown here is derived from an EMBL/GenBank/DDBJ whole genome shotgun (WGS) entry which is preliminary data.</text>
</comment>
<evidence type="ECO:0000313" key="5">
    <source>
        <dbReference type="EMBL" id="MDP9794903.1"/>
    </source>
</evidence>
<name>A0ABT9MTY5_9ACTN</name>
<protein>
    <recommendedName>
        <fullName evidence="4">Flavodoxin-like fold domain-containing protein</fullName>
    </recommendedName>
</protein>
<dbReference type="PANTHER" id="PTHR10204">
    <property type="entry name" value="NAD P H OXIDOREDUCTASE-RELATED"/>
    <property type="match status" value="1"/>
</dbReference>
<keyword evidence="6" id="KW-1185">Reference proteome</keyword>
<dbReference type="InterPro" id="IPR003680">
    <property type="entry name" value="Flavodoxin_fold"/>
</dbReference>
<dbReference type="SUPFAM" id="SSF52218">
    <property type="entry name" value="Flavoproteins"/>
    <property type="match status" value="1"/>
</dbReference>
<feature type="domain" description="Flavodoxin-like fold" evidence="4">
    <location>
        <begin position="6"/>
        <end position="82"/>
    </location>
</feature>
<dbReference type="Gene3D" id="3.40.50.360">
    <property type="match status" value="1"/>
</dbReference>
<evidence type="ECO:0000256" key="3">
    <source>
        <dbReference type="SAM" id="MobiDB-lite"/>
    </source>
</evidence>
<reference evidence="5 6" key="1">
    <citation type="submission" date="2023-07" db="EMBL/GenBank/DDBJ databases">
        <title>Sequencing the genomes of 1000 actinobacteria strains.</title>
        <authorList>
            <person name="Klenk H.-P."/>
        </authorList>
    </citation>
    <scope>NUCLEOTIDE SEQUENCE [LARGE SCALE GENOMIC DNA]</scope>
    <source>
        <strain evidence="5 6">DSM 44710</strain>
    </source>
</reference>
<evidence type="ECO:0000259" key="4">
    <source>
        <dbReference type="Pfam" id="PF02525"/>
    </source>
</evidence>
<evidence type="ECO:0000313" key="6">
    <source>
        <dbReference type="Proteomes" id="UP001240984"/>
    </source>
</evidence>
<proteinExistence type="inferred from homology"/>
<gene>
    <name evidence="5" type="ORF">J2S43_003415</name>
</gene>
<keyword evidence="2" id="KW-0560">Oxidoreductase</keyword>